<keyword evidence="2" id="KW-1185">Reference proteome</keyword>
<evidence type="ECO:0008006" key="3">
    <source>
        <dbReference type="Google" id="ProtNLM"/>
    </source>
</evidence>
<dbReference type="AlphaFoldDB" id="A0A9X2KQE1"/>
<protein>
    <recommendedName>
        <fullName evidence="3">Winged helix DNA-binding domain-containing protein</fullName>
    </recommendedName>
</protein>
<evidence type="ECO:0000313" key="1">
    <source>
        <dbReference type="EMBL" id="MCP3735654.1"/>
    </source>
</evidence>
<gene>
    <name evidence="1" type="ORF">M9979_12295</name>
</gene>
<reference evidence="1" key="1">
    <citation type="submission" date="2022-05" db="EMBL/GenBank/DDBJ databases">
        <title>Sphingomonas sp. strain RP10 Genome sequencing and assembly.</title>
        <authorList>
            <person name="Kim I."/>
        </authorList>
    </citation>
    <scope>NUCLEOTIDE SEQUENCE</scope>
    <source>
        <strain evidence="1">RP10</strain>
    </source>
</reference>
<comment type="caution">
    <text evidence="1">The sequence shown here is derived from an EMBL/GenBank/DDBJ whole genome shotgun (WGS) entry which is preliminary data.</text>
</comment>
<sequence>MTERMALQRLAWARQTADPADKALNALEQRGYAIRTGHRPGGKVEWRITAAGAERLYPQLREHAPAVAA</sequence>
<dbReference type="EMBL" id="JAMLDY010000014">
    <property type="protein sequence ID" value="MCP3735654.1"/>
    <property type="molecule type" value="Genomic_DNA"/>
</dbReference>
<proteinExistence type="predicted"/>
<name>A0A9X2KQE1_9SPHN</name>
<evidence type="ECO:0000313" key="2">
    <source>
        <dbReference type="Proteomes" id="UP001139486"/>
    </source>
</evidence>
<dbReference type="Proteomes" id="UP001139486">
    <property type="component" value="Unassembled WGS sequence"/>
</dbReference>
<accession>A0A9X2KQE1</accession>
<organism evidence="1 2">
    <name type="scientific">Sphingomonas liriopis</name>
    <dbReference type="NCBI Taxonomy" id="2949094"/>
    <lineage>
        <taxon>Bacteria</taxon>
        <taxon>Pseudomonadati</taxon>
        <taxon>Pseudomonadota</taxon>
        <taxon>Alphaproteobacteria</taxon>
        <taxon>Sphingomonadales</taxon>
        <taxon>Sphingomonadaceae</taxon>
        <taxon>Sphingomonas</taxon>
    </lineage>
</organism>
<dbReference type="RefSeq" id="WP_254289654.1">
    <property type="nucleotide sequence ID" value="NZ_JAMLDY010000014.1"/>
</dbReference>